<keyword evidence="2" id="KW-0813">Transport</keyword>
<evidence type="ECO:0000313" key="5">
    <source>
        <dbReference type="EMBL" id="PQP94249.1"/>
    </source>
</evidence>
<comment type="caution">
    <text evidence="5">The sequence shown here is derived from an EMBL/GenBank/DDBJ whole genome shotgun (WGS) entry which is preliminary data.</text>
</comment>
<dbReference type="AlphaFoldDB" id="A0A314XP50"/>
<evidence type="ECO:0000256" key="1">
    <source>
        <dbReference type="ARBA" id="ARBA00007577"/>
    </source>
</evidence>
<dbReference type="InterPro" id="IPR027417">
    <property type="entry name" value="P-loop_NTPase"/>
</dbReference>
<reference evidence="5 6" key="1">
    <citation type="submission" date="2018-02" db="EMBL/GenBank/DDBJ databases">
        <title>Draft genome of wild Prunus yedoensis var. nudiflora.</title>
        <authorList>
            <person name="Baek S."/>
            <person name="Kim J.-H."/>
            <person name="Choi K."/>
            <person name="Kim G.-B."/>
            <person name="Cho A."/>
            <person name="Jang H."/>
            <person name="Shin C.-H."/>
            <person name="Yu H.-J."/>
            <person name="Mun J.-H."/>
        </authorList>
    </citation>
    <scope>NUCLEOTIDE SEQUENCE [LARGE SCALE GENOMIC DNA]</scope>
    <source>
        <strain evidence="6">cv. Jeju island</strain>
        <tissue evidence="5">Leaf</tissue>
    </source>
</reference>
<keyword evidence="4" id="KW-0325">Glycoprotein</keyword>
<comment type="similarity">
    <text evidence="1">Belongs to the ABC transporter superfamily. ABCB family. Multidrug resistance exporter (TC 3.A.1.201) subfamily.</text>
</comment>
<gene>
    <name evidence="5" type="ORF">Pyn_33831</name>
</gene>
<proteinExistence type="inferred from homology"/>
<organism evidence="5 6">
    <name type="scientific">Prunus yedoensis var. nudiflora</name>
    <dbReference type="NCBI Taxonomy" id="2094558"/>
    <lineage>
        <taxon>Eukaryota</taxon>
        <taxon>Viridiplantae</taxon>
        <taxon>Streptophyta</taxon>
        <taxon>Embryophyta</taxon>
        <taxon>Tracheophyta</taxon>
        <taxon>Spermatophyta</taxon>
        <taxon>Magnoliopsida</taxon>
        <taxon>eudicotyledons</taxon>
        <taxon>Gunneridae</taxon>
        <taxon>Pentapetalae</taxon>
        <taxon>rosids</taxon>
        <taxon>fabids</taxon>
        <taxon>Rosales</taxon>
        <taxon>Rosaceae</taxon>
        <taxon>Amygdaloideae</taxon>
        <taxon>Amygdaleae</taxon>
        <taxon>Prunus</taxon>
    </lineage>
</organism>
<dbReference type="PANTHER" id="PTHR45136">
    <property type="entry name" value="ABC TRANSPORTER DOMAIN-CONTAINING PROTEIN"/>
    <property type="match status" value="1"/>
</dbReference>
<keyword evidence="6" id="KW-1185">Reference proteome</keyword>
<accession>A0A314XP50</accession>
<dbReference type="PANTHER" id="PTHR45136:SF2">
    <property type="entry name" value="ABC TRANSPORTER DOMAIN-CONTAINING PROTEIN"/>
    <property type="match status" value="1"/>
</dbReference>
<sequence>MQEALERLRLGRTSVVVAHRLSTVHNCDLIVVIEKGKVVEKGTHSSLLAKGPAGAYYSLVNLPGPKTQP</sequence>
<evidence type="ECO:0000313" key="6">
    <source>
        <dbReference type="Proteomes" id="UP000250321"/>
    </source>
</evidence>
<dbReference type="STRING" id="2094558.A0A314XP50"/>
<evidence type="ECO:0000256" key="3">
    <source>
        <dbReference type="ARBA" id="ARBA00022737"/>
    </source>
</evidence>
<dbReference type="Gene3D" id="3.40.50.300">
    <property type="entry name" value="P-loop containing nucleotide triphosphate hydrolases"/>
    <property type="match status" value="1"/>
</dbReference>
<dbReference type="Proteomes" id="UP000250321">
    <property type="component" value="Unassembled WGS sequence"/>
</dbReference>
<dbReference type="SUPFAM" id="SSF52540">
    <property type="entry name" value="P-loop containing nucleoside triphosphate hydrolases"/>
    <property type="match status" value="1"/>
</dbReference>
<protein>
    <submittedName>
        <fullName evidence="5">ABC transporter B family member 15-like</fullName>
    </submittedName>
</protein>
<keyword evidence="3" id="KW-0677">Repeat</keyword>
<evidence type="ECO:0000256" key="4">
    <source>
        <dbReference type="ARBA" id="ARBA00023180"/>
    </source>
</evidence>
<dbReference type="EMBL" id="PJQY01002365">
    <property type="protein sequence ID" value="PQP94249.1"/>
    <property type="molecule type" value="Genomic_DNA"/>
</dbReference>
<evidence type="ECO:0000256" key="2">
    <source>
        <dbReference type="ARBA" id="ARBA00022448"/>
    </source>
</evidence>
<name>A0A314XP50_PRUYE</name>
<dbReference type="OrthoDB" id="1164152at2759"/>